<keyword evidence="1" id="KW-0472">Membrane</keyword>
<dbReference type="PROSITE" id="PS51257">
    <property type="entry name" value="PROKAR_LIPOPROTEIN"/>
    <property type="match status" value="1"/>
</dbReference>
<keyword evidence="1" id="KW-1133">Transmembrane helix</keyword>
<dbReference type="Proteomes" id="UP000639403">
    <property type="component" value="Unassembled WGS sequence"/>
</dbReference>
<protein>
    <submittedName>
        <fullName evidence="2">Uncharacterized protein</fullName>
    </submittedName>
</protein>
<reference evidence="2" key="1">
    <citation type="submission" date="2020-11" db="EMBL/GenBank/DDBJ databases">
        <authorList>
            <person name="Koelle M."/>
            <person name="Horta M.A.C."/>
            <person name="Nowrousian M."/>
            <person name="Ohm R.A."/>
            <person name="Benz P."/>
            <person name="Pilgard A."/>
        </authorList>
    </citation>
    <scope>NUCLEOTIDE SEQUENCE</scope>
    <source>
        <strain evidence="2">FPRL280</strain>
    </source>
</reference>
<evidence type="ECO:0000313" key="2">
    <source>
        <dbReference type="EMBL" id="KAF9810362.1"/>
    </source>
</evidence>
<organism evidence="2 3">
    <name type="scientific">Rhodonia placenta</name>
    <dbReference type="NCBI Taxonomy" id="104341"/>
    <lineage>
        <taxon>Eukaryota</taxon>
        <taxon>Fungi</taxon>
        <taxon>Dikarya</taxon>
        <taxon>Basidiomycota</taxon>
        <taxon>Agaricomycotina</taxon>
        <taxon>Agaricomycetes</taxon>
        <taxon>Polyporales</taxon>
        <taxon>Adustoporiaceae</taxon>
        <taxon>Rhodonia</taxon>
    </lineage>
</organism>
<reference evidence="2" key="2">
    <citation type="journal article" name="Front. Microbiol.">
        <title>Degradative Capacity of Two Strains of Rhodonia placenta: From Phenotype to Genotype.</title>
        <authorList>
            <person name="Kolle M."/>
            <person name="Horta M.A.C."/>
            <person name="Nowrousian M."/>
            <person name="Ohm R.A."/>
            <person name="Benz J.P."/>
            <person name="Pilgard A."/>
        </authorList>
    </citation>
    <scope>NUCLEOTIDE SEQUENCE</scope>
    <source>
        <strain evidence="2">FPRL280</strain>
    </source>
</reference>
<sequence length="226" mass="24543">MGDSIKSVLGATAGWGFIGVLFGSLFLGVSCAQTLYYFSTRRLEIEVISRTAIPAAAQYVLGVGRLLETSGIGTLRSFSWYDISTKARSLLNMLEGHFVASIAFQDDSLALSFMHRGFSRKASEPIAQAIGASNPRKCLAIPPVANSTEELMELDMTSYLALFVVPRGLCASLSYASDRVQKNAIYLRCLFLLRISGKCQQEQVRRYHSGALLTGALHTASSLTDV</sequence>
<accession>A0A8H7NZ99</accession>
<gene>
    <name evidence="2" type="ORF">IEO21_06982</name>
</gene>
<name>A0A8H7NZ99_9APHY</name>
<feature type="transmembrane region" description="Helical" evidence="1">
    <location>
        <begin position="12"/>
        <end position="38"/>
    </location>
</feature>
<keyword evidence="1" id="KW-0812">Transmembrane</keyword>
<dbReference type="EMBL" id="JADOXO010000177">
    <property type="protein sequence ID" value="KAF9810362.1"/>
    <property type="molecule type" value="Genomic_DNA"/>
</dbReference>
<dbReference type="AlphaFoldDB" id="A0A8H7NZ99"/>
<proteinExistence type="predicted"/>
<evidence type="ECO:0000313" key="3">
    <source>
        <dbReference type="Proteomes" id="UP000639403"/>
    </source>
</evidence>
<evidence type="ECO:0000256" key="1">
    <source>
        <dbReference type="SAM" id="Phobius"/>
    </source>
</evidence>
<comment type="caution">
    <text evidence="2">The sequence shown here is derived from an EMBL/GenBank/DDBJ whole genome shotgun (WGS) entry which is preliminary data.</text>
</comment>